<evidence type="ECO:0000313" key="1">
    <source>
        <dbReference type="EMBL" id="SVE23063.1"/>
    </source>
</evidence>
<name>A0A383BTC4_9ZZZZ</name>
<reference evidence="1" key="1">
    <citation type="submission" date="2018-05" db="EMBL/GenBank/DDBJ databases">
        <authorList>
            <person name="Lanie J.A."/>
            <person name="Ng W.-L."/>
            <person name="Kazmierczak K.M."/>
            <person name="Andrzejewski T.M."/>
            <person name="Davidsen T.M."/>
            <person name="Wayne K.J."/>
            <person name="Tettelin H."/>
            <person name="Glass J.I."/>
            <person name="Rusch D."/>
            <person name="Podicherti R."/>
            <person name="Tsui H.-C.T."/>
            <person name="Winkler M.E."/>
        </authorList>
    </citation>
    <scope>NUCLEOTIDE SEQUENCE</scope>
</reference>
<accession>A0A383BTC4</accession>
<organism evidence="1">
    <name type="scientific">marine metagenome</name>
    <dbReference type="NCBI Taxonomy" id="408172"/>
    <lineage>
        <taxon>unclassified sequences</taxon>
        <taxon>metagenomes</taxon>
        <taxon>ecological metagenomes</taxon>
    </lineage>
</organism>
<proteinExistence type="predicted"/>
<feature type="non-terminal residue" evidence="1">
    <location>
        <position position="48"/>
    </location>
</feature>
<gene>
    <name evidence="1" type="ORF">METZ01_LOCUS475917</name>
</gene>
<sequence>MSYYCLHHIKRPSTRDCTSLIIDTRAAAVEQLATQGISTIGIFRGLFG</sequence>
<dbReference type="EMBL" id="UINC01203005">
    <property type="protein sequence ID" value="SVE23063.1"/>
    <property type="molecule type" value="Genomic_DNA"/>
</dbReference>
<protein>
    <submittedName>
        <fullName evidence="1">Uncharacterized protein</fullName>
    </submittedName>
</protein>
<dbReference type="AlphaFoldDB" id="A0A383BTC4"/>